<reference evidence="2" key="1">
    <citation type="journal article" date="2023" name="Nat. Plants">
        <title>Single-cell RNA sequencing provides a high-resolution roadmap for understanding the multicellular compartmentation of specialized metabolism.</title>
        <authorList>
            <person name="Sun S."/>
            <person name="Shen X."/>
            <person name="Li Y."/>
            <person name="Li Y."/>
            <person name="Wang S."/>
            <person name="Li R."/>
            <person name="Zhang H."/>
            <person name="Shen G."/>
            <person name="Guo B."/>
            <person name="Wei J."/>
            <person name="Xu J."/>
            <person name="St-Pierre B."/>
            <person name="Chen S."/>
            <person name="Sun C."/>
        </authorList>
    </citation>
    <scope>NUCLEOTIDE SEQUENCE [LARGE SCALE GENOMIC DNA]</scope>
</reference>
<keyword evidence="2" id="KW-1185">Reference proteome</keyword>
<evidence type="ECO:0000313" key="1">
    <source>
        <dbReference type="EMBL" id="KAI5672282.1"/>
    </source>
</evidence>
<comment type="caution">
    <text evidence="1">The sequence shown here is derived from an EMBL/GenBank/DDBJ whole genome shotgun (WGS) entry which is preliminary data.</text>
</comment>
<name>A0ACC0BI64_CATRO</name>
<dbReference type="EMBL" id="CM044703">
    <property type="protein sequence ID" value="KAI5672282.1"/>
    <property type="molecule type" value="Genomic_DNA"/>
</dbReference>
<evidence type="ECO:0000313" key="2">
    <source>
        <dbReference type="Proteomes" id="UP001060085"/>
    </source>
</evidence>
<sequence>MRAKYSDPILILANPISVRVSDSYTWIRVLKVMEEDITIQDSWNGLLLRSLVPASCINDISTVSLAFVQSSSFAQEVWRGNPRPYAAGGSLHSYTREFLAGFAITLGPTSSGSLAKAKDILFGLELVRSLGFSNIQVQIDSMLFIQLLTGKGRTPWVLDHLIQKILSLLNQLHAEIIHVYREANQVIDALGNFGCDFGGEAIYHSFDQLPPEI</sequence>
<gene>
    <name evidence="1" type="ORF">M9H77_12646</name>
</gene>
<protein>
    <submittedName>
        <fullName evidence="1">Uncharacterized protein</fullName>
    </submittedName>
</protein>
<proteinExistence type="predicted"/>
<accession>A0ACC0BI64</accession>
<organism evidence="1 2">
    <name type="scientific">Catharanthus roseus</name>
    <name type="common">Madagascar periwinkle</name>
    <name type="synonym">Vinca rosea</name>
    <dbReference type="NCBI Taxonomy" id="4058"/>
    <lineage>
        <taxon>Eukaryota</taxon>
        <taxon>Viridiplantae</taxon>
        <taxon>Streptophyta</taxon>
        <taxon>Embryophyta</taxon>
        <taxon>Tracheophyta</taxon>
        <taxon>Spermatophyta</taxon>
        <taxon>Magnoliopsida</taxon>
        <taxon>eudicotyledons</taxon>
        <taxon>Gunneridae</taxon>
        <taxon>Pentapetalae</taxon>
        <taxon>asterids</taxon>
        <taxon>lamiids</taxon>
        <taxon>Gentianales</taxon>
        <taxon>Apocynaceae</taxon>
        <taxon>Rauvolfioideae</taxon>
        <taxon>Vinceae</taxon>
        <taxon>Catharanthinae</taxon>
        <taxon>Catharanthus</taxon>
    </lineage>
</organism>
<dbReference type="Proteomes" id="UP001060085">
    <property type="component" value="Linkage Group LG03"/>
</dbReference>